<dbReference type="Proteomes" id="UP000241912">
    <property type="component" value="Unassembled WGS sequence"/>
</dbReference>
<keyword evidence="3" id="KW-1185">Reference proteome</keyword>
<organism evidence="2 3">
    <name type="scientific">Nitrosomonas supralitoralis</name>
    <dbReference type="NCBI Taxonomy" id="2116706"/>
    <lineage>
        <taxon>Bacteria</taxon>
        <taxon>Pseudomonadati</taxon>
        <taxon>Pseudomonadota</taxon>
        <taxon>Betaproteobacteria</taxon>
        <taxon>Nitrosomonadales</taxon>
        <taxon>Nitrosomonadaceae</taxon>
        <taxon>Nitrosomonas</taxon>
    </lineage>
</organism>
<accession>A0A2P7NQU8</accession>
<dbReference type="RefSeq" id="WP_106708411.1">
    <property type="nucleotide sequence ID" value="NZ_PXXU01000141.1"/>
</dbReference>
<evidence type="ECO:0000313" key="2">
    <source>
        <dbReference type="EMBL" id="PSJ15809.1"/>
    </source>
</evidence>
<evidence type="ECO:0000256" key="1">
    <source>
        <dbReference type="SAM" id="MobiDB-lite"/>
    </source>
</evidence>
<gene>
    <name evidence="2" type="ORF">C7H79_16980</name>
</gene>
<evidence type="ECO:0000313" key="3">
    <source>
        <dbReference type="Proteomes" id="UP000241912"/>
    </source>
</evidence>
<reference evidence="2 3" key="1">
    <citation type="submission" date="2018-03" db="EMBL/GenBank/DDBJ databases">
        <title>Draft genome of Nitrosomonas supralitoralis APG5.</title>
        <authorList>
            <person name="Urakawa H."/>
            <person name="Lopez J.V."/>
        </authorList>
    </citation>
    <scope>NUCLEOTIDE SEQUENCE [LARGE SCALE GENOMIC DNA]</scope>
    <source>
        <strain evidence="2 3">APG5</strain>
    </source>
</reference>
<protein>
    <submittedName>
        <fullName evidence="2">Uncharacterized protein</fullName>
    </submittedName>
</protein>
<name>A0A2P7NQU8_9PROT</name>
<feature type="compositionally biased region" description="Basic and acidic residues" evidence="1">
    <location>
        <begin position="38"/>
        <end position="56"/>
    </location>
</feature>
<dbReference type="AlphaFoldDB" id="A0A2P7NQU8"/>
<feature type="region of interest" description="Disordered" evidence="1">
    <location>
        <begin position="27"/>
        <end position="96"/>
    </location>
</feature>
<sequence>MERPFFGVGSRQQIVNELFLTYQRGKNMAQQKTALQELNDKAARERNNPDKRDAAEKSPTGEVFHNSNNDPNAYDENPGDVGPNTIVTSDKNPDNK</sequence>
<comment type="caution">
    <text evidence="2">The sequence shown here is derived from an EMBL/GenBank/DDBJ whole genome shotgun (WGS) entry which is preliminary data.</text>
</comment>
<proteinExistence type="predicted"/>
<dbReference type="EMBL" id="PXXU01000141">
    <property type="protein sequence ID" value="PSJ15809.1"/>
    <property type="molecule type" value="Genomic_DNA"/>
</dbReference>